<dbReference type="InterPro" id="IPR050661">
    <property type="entry name" value="BglG_antiterminators"/>
</dbReference>
<accession>A0A0R2I5N0</accession>
<keyword evidence="3" id="KW-0812">Transmembrane</keyword>
<feature type="domain" description="Mga helix-turn-helix" evidence="4">
    <location>
        <begin position="82"/>
        <end position="170"/>
    </location>
</feature>
<evidence type="ECO:0000256" key="1">
    <source>
        <dbReference type="ARBA" id="ARBA00023015"/>
    </source>
</evidence>
<evidence type="ECO:0000259" key="4">
    <source>
        <dbReference type="Pfam" id="PF05043"/>
    </source>
</evidence>
<sequence length="501" mass="59038">MIPLFDKGNKSRFLLFKHLLYKNRSCSLIELSHNTAISKNSVLKHIDQIQLDLNTFYPSNELAILKSKEGFHLLNKTQLPTNFLVDQIKLFYLQKSLKYQVLEELIIHGAPSVEALSINLYISVPNTYKKLKELEPILKDFHLTIKFGAKLTSNLIGTEKDIRSFIFYFFWNAYKGIEPFRECNEIATTHLNLNSSKFILEKHSALNRMTSLITLCSWRIKDKQALIDLDPEIQMIFEQFSLVNDVSSDLDENIPTLDPNHLKKEKLYFNYLARLHVGNLDSPQQKRQIALYLLELDAKLIKLSKELLEQFIEYFKLNLTLDERLFYFYYIVSLQLYIFYIGIYPEKLMMTPIAIPDTLKEDDYVSSISQEIKRFCKKFLQTNSFKKEFSIDSHLAPVAHSMFYFLLEFQHSFKLKLYIQYSKKNYGEELIEAKIFQIFSRDHLTITSDSNNADFIISDSYENNNCETPLFYLEDIFNPQIWEVLISQIQQLLFLKSFNKQ</sequence>
<comment type="caution">
    <text evidence="5">The sequence shown here is derived from an EMBL/GenBank/DDBJ whole genome shotgun (WGS) entry which is preliminary data.</text>
</comment>
<proteinExistence type="predicted"/>
<dbReference type="Proteomes" id="UP000051658">
    <property type="component" value="Unassembled WGS sequence"/>
</dbReference>
<organism evidence="5 6">
    <name type="scientific">Carnobacterium divergens DSM 20623</name>
    <dbReference type="NCBI Taxonomy" id="1449336"/>
    <lineage>
        <taxon>Bacteria</taxon>
        <taxon>Bacillati</taxon>
        <taxon>Bacillota</taxon>
        <taxon>Bacilli</taxon>
        <taxon>Lactobacillales</taxon>
        <taxon>Carnobacteriaceae</taxon>
        <taxon>Carnobacterium</taxon>
    </lineage>
</organism>
<dbReference type="PANTHER" id="PTHR30185:SF18">
    <property type="entry name" value="TRANSCRIPTIONAL REGULATOR MTLR"/>
    <property type="match status" value="1"/>
</dbReference>
<name>A0A0R2I5N0_CARDV</name>
<keyword evidence="2" id="KW-0804">Transcription</keyword>
<dbReference type="eggNOG" id="COG3711">
    <property type="taxonomic scope" value="Bacteria"/>
</dbReference>
<dbReference type="InterPro" id="IPR007737">
    <property type="entry name" value="Mga_HTH"/>
</dbReference>
<dbReference type="Pfam" id="PF05043">
    <property type="entry name" value="Mga"/>
    <property type="match status" value="1"/>
</dbReference>
<evidence type="ECO:0000256" key="3">
    <source>
        <dbReference type="SAM" id="Phobius"/>
    </source>
</evidence>
<dbReference type="GeneID" id="89587665"/>
<dbReference type="AlphaFoldDB" id="A0A0R2I5N0"/>
<dbReference type="RefSeq" id="WP_034572616.1">
    <property type="nucleotide sequence ID" value="NZ_JQBS01000006.1"/>
</dbReference>
<evidence type="ECO:0000313" key="5">
    <source>
        <dbReference type="EMBL" id="KRN57564.1"/>
    </source>
</evidence>
<keyword evidence="3" id="KW-0472">Membrane</keyword>
<keyword evidence="1" id="KW-0805">Transcription regulation</keyword>
<evidence type="ECO:0000256" key="2">
    <source>
        <dbReference type="ARBA" id="ARBA00023163"/>
    </source>
</evidence>
<protein>
    <recommendedName>
        <fullName evidence="4">Mga helix-turn-helix domain-containing protein</fullName>
    </recommendedName>
</protein>
<feature type="transmembrane region" description="Helical" evidence="3">
    <location>
        <begin position="325"/>
        <end position="343"/>
    </location>
</feature>
<gene>
    <name evidence="5" type="ORF">IV74_GL000084</name>
</gene>
<dbReference type="PANTHER" id="PTHR30185">
    <property type="entry name" value="CRYPTIC BETA-GLUCOSIDE BGL OPERON ANTITERMINATOR"/>
    <property type="match status" value="1"/>
</dbReference>
<evidence type="ECO:0000313" key="6">
    <source>
        <dbReference type="Proteomes" id="UP000051658"/>
    </source>
</evidence>
<dbReference type="PATRIC" id="fig|1449336.4.peg.84"/>
<keyword evidence="3" id="KW-1133">Transmembrane helix</keyword>
<keyword evidence="6" id="KW-1185">Reference proteome</keyword>
<reference evidence="5 6" key="1">
    <citation type="journal article" date="2015" name="Genome Announc.">
        <title>Expanding the biotechnology potential of lactobacilli through comparative genomics of 213 strains and associated genera.</title>
        <authorList>
            <person name="Sun Z."/>
            <person name="Harris H.M."/>
            <person name="McCann A."/>
            <person name="Guo C."/>
            <person name="Argimon S."/>
            <person name="Zhang W."/>
            <person name="Yang X."/>
            <person name="Jeffery I.B."/>
            <person name="Cooney J.C."/>
            <person name="Kagawa T.F."/>
            <person name="Liu W."/>
            <person name="Song Y."/>
            <person name="Salvetti E."/>
            <person name="Wrobel A."/>
            <person name="Rasinkangas P."/>
            <person name="Parkhill J."/>
            <person name="Rea M.C."/>
            <person name="O'Sullivan O."/>
            <person name="Ritari J."/>
            <person name="Douillard F.P."/>
            <person name="Paul Ross R."/>
            <person name="Yang R."/>
            <person name="Briner A.E."/>
            <person name="Felis G.E."/>
            <person name="de Vos W.M."/>
            <person name="Barrangou R."/>
            <person name="Klaenhammer T.R."/>
            <person name="Caufield P.W."/>
            <person name="Cui Y."/>
            <person name="Zhang H."/>
            <person name="O'Toole P.W."/>
        </authorList>
    </citation>
    <scope>NUCLEOTIDE SEQUENCE [LARGE SCALE GENOMIC DNA]</scope>
    <source>
        <strain evidence="5 6">DSM 20623</strain>
    </source>
</reference>
<dbReference type="EMBL" id="JQBS01000006">
    <property type="protein sequence ID" value="KRN57564.1"/>
    <property type="molecule type" value="Genomic_DNA"/>
</dbReference>